<protein>
    <submittedName>
        <fullName evidence="2">Transcription antitermination regulator</fullName>
    </submittedName>
</protein>
<dbReference type="PIRSF" id="PIRSF036625">
    <property type="entry name" value="GAF_ANTAR"/>
    <property type="match status" value="1"/>
</dbReference>
<dbReference type="SUPFAM" id="SSF52172">
    <property type="entry name" value="CheY-like"/>
    <property type="match status" value="1"/>
</dbReference>
<comment type="caution">
    <text evidence="2">The sequence shown here is derived from an EMBL/GenBank/DDBJ whole genome shotgun (WGS) entry which is preliminary data.</text>
</comment>
<name>A0A918DX29_9ACTN</name>
<evidence type="ECO:0000313" key="2">
    <source>
        <dbReference type="EMBL" id="GGO86615.1"/>
    </source>
</evidence>
<evidence type="ECO:0000259" key="1">
    <source>
        <dbReference type="PROSITE" id="PS50921"/>
    </source>
</evidence>
<dbReference type="InterPro" id="IPR011006">
    <property type="entry name" value="CheY-like_superfamily"/>
</dbReference>
<accession>A0A918DX29</accession>
<dbReference type="Gene3D" id="1.10.10.10">
    <property type="entry name" value="Winged helix-like DNA-binding domain superfamily/Winged helix DNA-binding domain"/>
    <property type="match status" value="1"/>
</dbReference>
<proteinExistence type="predicted"/>
<dbReference type="SUPFAM" id="SSF55781">
    <property type="entry name" value="GAF domain-like"/>
    <property type="match status" value="1"/>
</dbReference>
<feature type="domain" description="ANTAR" evidence="1">
    <location>
        <begin position="145"/>
        <end position="206"/>
    </location>
</feature>
<dbReference type="Proteomes" id="UP000641932">
    <property type="component" value="Unassembled WGS sequence"/>
</dbReference>
<sequence>MHAVRFVVNSSNMPEMSTVESGQLELAADLADAADVLHRANGLNATMHTGARLARDLVPGAEQAEIRVVDRKGQTADIAWTGGGEAEADDYQCQARKDERSSLAYVFPTAARVQCTLTVYSEAGGEFDATALEVGRLVAAHVRMALEVARTIEQLTEAMRTRDVIGQATGVLMERLRLDAREAFATLVRTSQQENVKLRDIARRLTGLDGWSPNSSPN</sequence>
<dbReference type="EMBL" id="BMMS01000008">
    <property type="protein sequence ID" value="GGO86615.1"/>
    <property type="molecule type" value="Genomic_DNA"/>
</dbReference>
<dbReference type="Pfam" id="PF03861">
    <property type="entry name" value="ANTAR"/>
    <property type="match status" value="1"/>
</dbReference>
<dbReference type="GO" id="GO:0003723">
    <property type="term" value="F:RNA binding"/>
    <property type="evidence" value="ECO:0007669"/>
    <property type="project" value="InterPro"/>
</dbReference>
<gene>
    <name evidence="2" type="ORF">GCM10012280_23160</name>
</gene>
<dbReference type="InterPro" id="IPR036388">
    <property type="entry name" value="WH-like_DNA-bd_sf"/>
</dbReference>
<dbReference type="InterPro" id="IPR012074">
    <property type="entry name" value="GAF_ANTAR"/>
</dbReference>
<keyword evidence="3" id="KW-1185">Reference proteome</keyword>
<dbReference type="SMART" id="SM01012">
    <property type="entry name" value="ANTAR"/>
    <property type="match status" value="1"/>
</dbReference>
<dbReference type="AlphaFoldDB" id="A0A918DX29"/>
<reference evidence="2" key="1">
    <citation type="journal article" date="2014" name="Int. J. Syst. Evol. Microbiol.">
        <title>Complete genome sequence of Corynebacterium casei LMG S-19264T (=DSM 44701T), isolated from a smear-ripened cheese.</title>
        <authorList>
            <consortium name="US DOE Joint Genome Institute (JGI-PGF)"/>
            <person name="Walter F."/>
            <person name="Albersmeier A."/>
            <person name="Kalinowski J."/>
            <person name="Ruckert C."/>
        </authorList>
    </citation>
    <scope>NUCLEOTIDE SEQUENCE</scope>
    <source>
        <strain evidence="2">CGMCC 4.7201</strain>
    </source>
</reference>
<evidence type="ECO:0000313" key="3">
    <source>
        <dbReference type="Proteomes" id="UP000641932"/>
    </source>
</evidence>
<organism evidence="2 3">
    <name type="scientific">Wenjunlia tyrosinilytica</name>
    <dbReference type="NCBI Taxonomy" id="1544741"/>
    <lineage>
        <taxon>Bacteria</taxon>
        <taxon>Bacillati</taxon>
        <taxon>Actinomycetota</taxon>
        <taxon>Actinomycetes</taxon>
        <taxon>Kitasatosporales</taxon>
        <taxon>Streptomycetaceae</taxon>
        <taxon>Wenjunlia</taxon>
    </lineage>
</organism>
<dbReference type="InterPro" id="IPR005561">
    <property type="entry name" value="ANTAR"/>
</dbReference>
<reference evidence="2" key="2">
    <citation type="submission" date="2020-09" db="EMBL/GenBank/DDBJ databases">
        <authorList>
            <person name="Sun Q."/>
            <person name="Zhou Y."/>
        </authorList>
    </citation>
    <scope>NUCLEOTIDE SEQUENCE</scope>
    <source>
        <strain evidence="2">CGMCC 4.7201</strain>
    </source>
</reference>
<dbReference type="PROSITE" id="PS50921">
    <property type="entry name" value="ANTAR"/>
    <property type="match status" value="1"/>
</dbReference>